<proteinExistence type="predicted"/>
<dbReference type="InterPro" id="IPR036318">
    <property type="entry name" value="FAD-bd_PCMH-like_sf"/>
</dbReference>
<sequence length="432" mass="46343">MAGSARSAWGNLGWPSAAAELRLPDRAAALPVTDTSLLPYGNGRSYGDVCLNPGGSLLQMRGLDRFIAFDAETGVLVCEAGVLLADILALIVPRGWFLPVTPGTRFVSVGGAIANDVHGKNHHGAGSFGAHVRGFELLRSDGSRRRCSPTENADWFAASIGGLGLTGVITQATLQLRRIAGNSIAVRNQRFVGLDEFFAINARAEIEHEYAVAWIDCLAGTPRGVLMAGDHADETIAAPRGGKNVPLTPPLSLINKASLHAFNAAYYGKPWPGGWPTEQTVHYQPYFYPLDAIGNWNRIYGPRGFYQYQSVVPQAAAREATGEMLAAIAASGQGSFLAVLKTLGAQSSPGLLSFPMAGTTLALDFPNRGAPTLKLFERLDAIVRAASGRLYAAKDARMPGAMFRETYPGWQAFQSFVDPKFSSGFWRRVMEK</sequence>
<dbReference type="Gene3D" id="3.30.465.10">
    <property type="match status" value="1"/>
</dbReference>
<keyword evidence="1" id="KW-0274">FAD</keyword>
<dbReference type="PANTHER" id="PTHR43762:SF1">
    <property type="entry name" value="D-ARABINONO-1,4-LACTONE OXIDASE"/>
    <property type="match status" value="1"/>
</dbReference>
<evidence type="ECO:0000259" key="2">
    <source>
        <dbReference type="PROSITE" id="PS51387"/>
    </source>
</evidence>
<protein>
    <submittedName>
        <fullName evidence="3">FAD-binding oxidoreductase</fullName>
    </submittedName>
</protein>
<feature type="domain" description="FAD-binding PCMH-type" evidence="2">
    <location>
        <begin position="2"/>
        <end position="179"/>
    </location>
</feature>
<reference evidence="3" key="1">
    <citation type="submission" date="2020-10" db="EMBL/GenBank/DDBJ databases">
        <title>Connecting structure to function with the recovery of over 1000 high-quality activated sludge metagenome-assembled genomes encoding full-length rRNA genes using long-read sequencing.</title>
        <authorList>
            <person name="Singleton C.M."/>
            <person name="Petriglieri F."/>
            <person name="Kristensen J.M."/>
            <person name="Kirkegaard R.H."/>
            <person name="Michaelsen T.Y."/>
            <person name="Andersen M.H."/>
            <person name="Karst S.M."/>
            <person name="Dueholm M.S."/>
            <person name="Nielsen P.H."/>
            <person name="Albertsen M."/>
        </authorList>
    </citation>
    <scope>NUCLEOTIDE SEQUENCE</scope>
    <source>
        <strain evidence="3">Hirt_18-Q3-R61-65_BATAC.395</strain>
    </source>
</reference>
<dbReference type="AlphaFoldDB" id="A0A9D7PSA1"/>
<dbReference type="InterPro" id="IPR006094">
    <property type="entry name" value="Oxid_FAD_bind_N"/>
</dbReference>
<dbReference type="PANTHER" id="PTHR43762">
    <property type="entry name" value="L-GULONOLACTONE OXIDASE"/>
    <property type="match status" value="1"/>
</dbReference>
<dbReference type="PROSITE" id="PS51387">
    <property type="entry name" value="FAD_PCMH"/>
    <property type="match status" value="1"/>
</dbReference>
<dbReference type="EMBL" id="JADJUC010000022">
    <property type="protein sequence ID" value="MBK8525043.1"/>
    <property type="molecule type" value="Genomic_DNA"/>
</dbReference>
<dbReference type="InterPro" id="IPR016166">
    <property type="entry name" value="FAD-bd_PCMH"/>
</dbReference>
<gene>
    <name evidence="3" type="ORF">IPL58_13890</name>
</gene>
<dbReference type="InterPro" id="IPR016169">
    <property type="entry name" value="FAD-bd_PCMH_sub2"/>
</dbReference>
<dbReference type="GO" id="GO:0016899">
    <property type="term" value="F:oxidoreductase activity, acting on the CH-OH group of donors, oxygen as acceptor"/>
    <property type="evidence" value="ECO:0007669"/>
    <property type="project" value="InterPro"/>
</dbReference>
<dbReference type="Proteomes" id="UP000886689">
    <property type="component" value="Unassembled WGS sequence"/>
</dbReference>
<dbReference type="Pfam" id="PF01565">
    <property type="entry name" value="FAD_binding_4"/>
    <property type="match status" value="1"/>
</dbReference>
<keyword evidence="1" id="KW-0285">Flavoprotein</keyword>
<dbReference type="InterPro" id="IPR010031">
    <property type="entry name" value="FAD_lactone_oxidase-like"/>
</dbReference>
<name>A0A9D7PSA1_9PROT</name>
<evidence type="ECO:0000313" key="4">
    <source>
        <dbReference type="Proteomes" id="UP000886689"/>
    </source>
</evidence>
<comment type="caution">
    <text evidence="3">The sequence shown here is derived from an EMBL/GenBank/DDBJ whole genome shotgun (WGS) entry which is preliminary data.</text>
</comment>
<evidence type="ECO:0000313" key="3">
    <source>
        <dbReference type="EMBL" id="MBK8525043.1"/>
    </source>
</evidence>
<dbReference type="SUPFAM" id="SSF56176">
    <property type="entry name" value="FAD-binding/transporter-associated domain-like"/>
    <property type="match status" value="1"/>
</dbReference>
<accession>A0A9D7PSA1</accession>
<dbReference type="GO" id="GO:0071949">
    <property type="term" value="F:FAD binding"/>
    <property type="evidence" value="ECO:0007669"/>
    <property type="project" value="InterPro"/>
</dbReference>
<evidence type="ECO:0000256" key="1">
    <source>
        <dbReference type="ARBA" id="ARBA00022827"/>
    </source>
</evidence>
<organism evidence="3 4">
    <name type="scientific">Candidatus Proximibacter danicus</name>
    <dbReference type="NCBI Taxonomy" id="2954365"/>
    <lineage>
        <taxon>Bacteria</taxon>
        <taxon>Pseudomonadati</taxon>
        <taxon>Pseudomonadota</taxon>
        <taxon>Betaproteobacteria</taxon>
        <taxon>Candidatus Proximibacter</taxon>
    </lineage>
</organism>